<dbReference type="Proteomes" id="UP001054945">
    <property type="component" value="Unassembled WGS sequence"/>
</dbReference>
<gene>
    <name evidence="2" type="ORF">CEXT_213981</name>
</gene>
<comment type="caution">
    <text evidence="2">The sequence shown here is derived from an EMBL/GenBank/DDBJ whole genome shotgun (WGS) entry which is preliminary data.</text>
</comment>
<accession>A0AAV4P616</accession>
<name>A0AAV4P616_CAEEX</name>
<dbReference type="EMBL" id="BPLR01004001">
    <property type="protein sequence ID" value="GIX91181.1"/>
    <property type="molecule type" value="Genomic_DNA"/>
</dbReference>
<proteinExistence type="predicted"/>
<reference evidence="2 3" key="1">
    <citation type="submission" date="2021-06" db="EMBL/GenBank/DDBJ databases">
        <title>Caerostris extrusa draft genome.</title>
        <authorList>
            <person name="Kono N."/>
            <person name="Arakawa K."/>
        </authorList>
    </citation>
    <scope>NUCLEOTIDE SEQUENCE [LARGE SCALE GENOMIC DNA]</scope>
</reference>
<feature type="region of interest" description="Disordered" evidence="1">
    <location>
        <begin position="1"/>
        <end position="50"/>
    </location>
</feature>
<evidence type="ECO:0000313" key="3">
    <source>
        <dbReference type="Proteomes" id="UP001054945"/>
    </source>
</evidence>
<feature type="compositionally biased region" description="Basic and acidic residues" evidence="1">
    <location>
        <begin position="35"/>
        <end position="50"/>
    </location>
</feature>
<organism evidence="2 3">
    <name type="scientific">Caerostris extrusa</name>
    <name type="common">Bark spider</name>
    <name type="synonym">Caerostris bankana</name>
    <dbReference type="NCBI Taxonomy" id="172846"/>
    <lineage>
        <taxon>Eukaryota</taxon>
        <taxon>Metazoa</taxon>
        <taxon>Ecdysozoa</taxon>
        <taxon>Arthropoda</taxon>
        <taxon>Chelicerata</taxon>
        <taxon>Arachnida</taxon>
        <taxon>Araneae</taxon>
        <taxon>Araneomorphae</taxon>
        <taxon>Entelegynae</taxon>
        <taxon>Araneoidea</taxon>
        <taxon>Araneidae</taxon>
        <taxon>Caerostris</taxon>
    </lineage>
</organism>
<feature type="region of interest" description="Disordered" evidence="1">
    <location>
        <begin position="67"/>
        <end position="91"/>
    </location>
</feature>
<feature type="non-terminal residue" evidence="2">
    <location>
        <position position="1"/>
    </location>
</feature>
<keyword evidence="3" id="KW-1185">Reference proteome</keyword>
<protein>
    <submittedName>
        <fullName evidence="2">Uncharacterized protein</fullName>
    </submittedName>
</protein>
<sequence>SLKTPEEVFPGVFHETEPGRGQRKTQFVEPEEPWENNRELPTREKKADEESGLEIKEINAMVSCEKGTAEKPSGSVMASTAVVGVSAERAR</sequence>
<dbReference type="AlphaFoldDB" id="A0AAV4P616"/>
<evidence type="ECO:0000313" key="2">
    <source>
        <dbReference type="EMBL" id="GIX91181.1"/>
    </source>
</evidence>
<evidence type="ECO:0000256" key="1">
    <source>
        <dbReference type="SAM" id="MobiDB-lite"/>
    </source>
</evidence>